<dbReference type="PROSITE" id="PS50889">
    <property type="entry name" value="S4"/>
    <property type="match status" value="1"/>
</dbReference>
<dbReference type="Gene3D" id="3.10.290.10">
    <property type="entry name" value="RNA-binding S4 domain"/>
    <property type="match status" value="1"/>
</dbReference>
<comment type="caution">
    <text evidence="14">The sequence shown here is derived from an EMBL/GenBank/DDBJ whole genome shotgun (WGS) entry which is preliminary data.</text>
</comment>
<keyword evidence="8 11" id="KW-0030">Aminoacyl-tRNA synthetase</keyword>
<evidence type="ECO:0000256" key="7">
    <source>
        <dbReference type="ARBA" id="ARBA00022917"/>
    </source>
</evidence>
<dbReference type="GeneID" id="98641299"/>
<dbReference type="HAMAP" id="MF_02006">
    <property type="entry name" value="Tyr_tRNA_synth_type1"/>
    <property type="match status" value="1"/>
</dbReference>
<evidence type="ECO:0000256" key="3">
    <source>
        <dbReference type="ARBA" id="ARBA00022598"/>
    </source>
</evidence>
<dbReference type="Gene3D" id="1.10.240.10">
    <property type="entry name" value="Tyrosyl-Transfer RNA Synthetase"/>
    <property type="match status" value="1"/>
</dbReference>
<protein>
    <recommendedName>
        <fullName evidence="11">Tyrosine--tRNA ligase</fullName>
        <ecNumber evidence="11">6.1.1.1</ecNumber>
    </recommendedName>
    <alternativeName>
        <fullName evidence="11">Tyrosyl-tRNA synthetase</fullName>
        <shortName evidence="11">TyrRS</shortName>
    </alternativeName>
</protein>
<dbReference type="FunFam" id="1.10.240.10:FF:000001">
    <property type="entry name" value="Tyrosine--tRNA ligase"/>
    <property type="match status" value="1"/>
</dbReference>
<dbReference type="Pfam" id="PF00579">
    <property type="entry name" value="tRNA-synt_1b"/>
    <property type="match status" value="1"/>
</dbReference>
<sequence>MTNKFVEELRWRGMVHDIMPGTEEQLNKESTTAYIGFDPTSDSLHIGSLVPIILLVHLKKAGHKPIALVGGATGMIGDPSGKSDERNLLDEETLNKNVQGIKNVLSRFLDFDSKEENAPVLVNNYDWMKNFSFIDFARDVGKRITVNYMMAKDSVKKRFSGEEGNVGMSFTEFTYQLIQGYDFYHLHKHYNCLLQMGGSDQWGNITTGTELVRRMNVGKEAKAFAMTCPLITKADGSKFGKSEGGNIWLDADKTSVYKFYQFWLNTSDEDAEKYIKIFTFLDKETIEALVAEHKQMPHMRLLQKRLAEEVTTFVHSKADFENAEKASNILFSKSFKDDIKTLDEKTFLDVFEGVPQAEIPQTDLNEGLDMIAALSAKTNFLASNSEARRALKENAVSVNKEKVTEDYQLTANDLINNKYIILNKGKKNTYIIKVI</sequence>
<comment type="catalytic activity">
    <reaction evidence="9 11">
        <text>tRNA(Tyr) + L-tyrosine + ATP = L-tyrosyl-tRNA(Tyr) + AMP + diphosphate + H(+)</text>
        <dbReference type="Rhea" id="RHEA:10220"/>
        <dbReference type="Rhea" id="RHEA-COMP:9706"/>
        <dbReference type="Rhea" id="RHEA-COMP:9707"/>
        <dbReference type="ChEBI" id="CHEBI:15378"/>
        <dbReference type="ChEBI" id="CHEBI:30616"/>
        <dbReference type="ChEBI" id="CHEBI:33019"/>
        <dbReference type="ChEBI" id="CHEBI:58315"/>
        <dbReference type="ChEBI" id="CHEBI:78442"/>
        <dbReference type="ChEBI" id="CHEBI:78536"/>
        <dbReference type="ChEBI" id="CHEBI:456215"/>
        <dbReference type="EC" id="6.1.1.1"/>
    </reaction>
</comment>
<dbReference type="SUPFAM" id="SSF52374">
    <property type="entry name" value="Nucleotidylyl transferase"/>
    <property type="match status" value="1"/>
</dbReference>
<dbReference type="Gene3D" id="3.40.50.620">
    <property type="entry name" value="HUPs"/>
    <property type="match status" value="1"/>
</dbReference>
<dbReference type="AlphaFoldDB" id="M7MJT7"/>
<dbReference type="InterPro" id="IPR002305">
    <property type="entry name" value="aa-tRNA-synth_Ic"/>
</dbReference>
<evidence type="ECO:0000256" key="5">
    <source>
        <dbReference type="ARBA" id="ARBA00022840"/>
    </source>
</evidence>
<dbReference type="NCBIfam" id="TIGR00234">
    <property type="entry name" value="tyrS"/>
    <property type="match status" value="1"/>
</dbReference>
<dbReference type="PATRIC" id="fig|1137281.3.peg.1419"/>
<dbReference type="InterPro" id="IPR002307">
    <property type="entry name" value="Tyr-tRNA-ligase"/>
</dbReference>
<keyword evidence="5 11" id="KW-0067">ATP-binding</keyword>
<evidence type="ECO:0000313" key="14">
    <source>
        <dbReference type="EMBL" id="EMQ95306.1"/>
    </source>
</evidence>
<feature type="short sequence motif" description="'KMSKS' region" evidence="11">
    <location>
        <begin position="238"/>
        <end position="242"/>
    </location>
</feature>
<dbReference type="GO" id="GO:0004831">
    <property type="term" value="F:tyrosine-tRNA ligase activity"/>
    <property type="evidence" value="ECO:0007669"/>
    <property type="project" value="UniProtKB-UniRule"/>
</dbReference>
<dbReference type="InterPro" id="IPR024107">
    <property type="entry name" value="Tyr-tRNA-ligase_bac_1"/>
</dbReference>
<comment type="subunit">
    <text evidence="11">Homodimer.</text>
</comment>
<feature type="binding site" evidence="11">
    <location>
        <position position="175"/>
    </location>
    <ligand>
        <name>L-tyrosine</name>
        <dbReference type="ChEBI" id="CHEBI:58315"/>
    </ligand>
</feature>
<proteinExistence type="inferred from homology"/>
<dbReference type="EC" id="6.1.1.1" evidence="11"/>
<name>M7MJT7_9FLAO</name>
<evidence type="ECO:0000256" key="12">
    <source>
        <dbReference type="PROSITE-ProRule" id="PRU00182"/>
    </source>
</evidence>
<evidence type="ECO:0000256" key="6">
    <source>
        <dbReference type="ARBA" id="ARBA00022884"/>
    </source>
</evidence>
<feature type="domain" description="Tyrosine--tRNA ligase SYY-like C-terminal" evidence="13">
    <location>
        <begin position="350"/>
        <end position="431"/>
    </location>
</feature>
<dbReference type="GO" id="GO:0042803">
    <property type="term" value="F:protein homodimerization activity"/>
    <property type="evidence" value="ECO:0007669"/>
    <property type="project" value="UniProtKB-ARBA"/>
</dbReference>
<evidence type="ECO:0000313" key="15">
    <source>
        <dbReference type="Proteomes" id="UP000012024"/>
    </source>
</evidence>
<keyword evidence="2 11" id="KW-0963">Cytoplasm</keyword>
<keyword evidence="7 11" id="KW-0648">Protein biosynthesis</keyword>
<evidence type="ECO:0000256" key="2">
    <source>
        <dbReference type="ARBA" id="ARBA00022490"/>
    </source>
</evidence>
<evidence type="ECO:0000256" key="10">
    <source>
        <dbReference type="ARBA" id="ARBA00060965"/>
    </source>
</evidence>
<gene>
    <name evidence="11" type="primary">tyrS</name>
    <name evidence="14" type="ORF">D778_02828</name>
</gene>
<keyword evidence="6 12" id="KW-0694">RNA-binding</keyword>
<reference evidence="14 15" key="1">
    <citation type="submission" date="2012-12" db="EMBL/GenBank/DDBJ databases">
        <title>Genome assembly of Formosa sp. AK20.</title>
        <authorList>
            <person name="Kumar R."/>
            <person name="Khatri I."/>
            <person name="Vaidya B."/>
            <person name="Subramanian S."/>
            <person name="Pinnaka A."/>
        </authorList>
    </citation>
    <scope>NUCLEOTIDE SEQUENCE [LARGE SCALE GENOMIC DNA]</scope>
    <source>
        <strain evidence="14 15">AK20</strain>
    </source>
</reference>
<accession>M7MJT7</accession>
<organism evidence="14 15">
    <name type="scientific">Xanthomarina gelatinilytica</name>
    <dbReference type="NCBI Taxonomy" id="1137281"/>
    <lineage>
        <taxon>Bacteria</taxon>
        <taxon>Pseudomonadati</taxon>
        <taxon>Bacteroidota</taxon>
        <taxon>Flavobacteriia</taxon>
        <taxon>Flavobacteriales</taxon>
        <taxon>Flavobacteriaceae</taxon>
        <taxon>Xanthomarina</taxon>
    </lineage>
</organism>
<evidence type="ECO:0000256" key="11">
    <source>
        <dbReference type="HAMAP-Rule" id="MF_02006"/>
    </source>
</evidence>
<evidence type="ECO:0000256" key="9">
    <source>
        <dbReference type="ARBA" id="ARBA00048248"/>
    </source>
</evidence>
<dbReference type="CDD" id="cd00805">
    <property type="entry name" value="TyrRS_core"/>
    <property type="match status" value="1"/>
</dbReference>
<feature type="binding site" evidence="11">
    <location>
        <position position="241"/>
    </location>
    <ligand>
        <name>ATP</name>
        <dbReference type="ChEBI" id="CHEBI:30616"/>
    </ligand>
</feature>
<keyword evidence="15" id="KW-1185">Reference proteome</keyword>
<dbReference type="GO" id="GO:0003723">
    <property type="term" value="F:RNA binding"/>
    <property type="evidence" value="ECO:0007669"/>
    <property type="project" value="UniProtKB-KW"/>
</dbReference>
<evidence type="ECO:0000259" key="13">
    <source>
        <dbReference type="Pfam" id="PF22421"/>
    </source>
</evidence>
<dbReference type="Proteomes" id="UP000012024">
    <property type="component" value="Unassembled WGS sequence"/>
</dbReference>
<dbReference type="CDD" id="cd00165">
    <property type="entry name" value="S4"/>
    <property type="match status" value="1"/>
</dbReference>
<dbReference type="GO" id="GO:0006437">
    <property type="term" value="P:tyrosyl-tRNA aminoacylation"/>
    <property type="evidence" value="ECO:0007669"/>
    <property type="project" value="UniProtKB-UniRule"/>
</dbReference>
<dbReference type="PANTHER" id="PTHR11766:SF0">
    <property type="entry name" value="TYROSINE--TRNA LIGASE, MITOCHONDRIAL"/>
    <property type="match status" value="1"/>
</dbReference>
<dbReference type="eggNOG" id="COG0162">
    <property type="taxonomic scope" value="Bacteria"/>
</dbReference>
<comment type="function">
    <text evidence="11">Catalyzes the attachment of tyrosine to tRNA(Tyr) in a two-step reaction: tyrosine is first activated by ATP to form Tyr-AMP and then transferred to the acceptor end of tRNA(Tyr).</text>
</comment>
<feature type="short sequence motif" description="'HIGH' region" evidence="11">
    <location>
        <begin position="39"/>
        <end position="48"/>
    </location>
</feature>
<dbReference type="InterPro" id="IPR036986">
    <property type="entry name" value="S4_RNA-bd_sf"/>
</dbReference>
<feature type="binding site" evidence="11">
    <location>
        <position position="34"/>
    </location>
    <ligand>
        <name>L-tyrosine</name>
        <dbReference type="ChEBI" id="CHEBI:58315"/>
    </ligand>
</feature>
<dbReference type="InterPro" id="IPR024088">
    <property type="entry name" value="Tyr-tRNA-ligase_bac-type"/>
</dbReference>
<dbReference type="Pfam" id="PF22421">
    <property type="entry name" value="SYY_C-terminal"/>
    <property type="match status" value="1"/>
</dbReference>
<dbReference type="InterPro" id="IPR054608">
    <property type="entry name" value="SYY-like_C"/>
</dbReference>
<dbReference type="RefSeq" id="WP_007649112.1">
    <property type="nucleotide sequence ID" value="NZ_ANLA01000009.1"/>
</dbReference>
<feature type="binding site" evidence="11">
    <location>
        <position position="179"/>
    </location>
    <ligand>
        <name>L-tyrosine</name>
        <dbReference type="ChEBI" id="CHEBI:58315"/>
    </ligand>
</feature>
<dbReference type="OrthoDB" id="9804243at2"/>
<dbReference type="PRINTS" id="PR01040">
    <property type="entry name" value="TRNASYNTHTYR"/>
</dbReference>
<evidence type="ECO:0000256" key="8">
    <source>
        <dbReference type="ARBA" id="ARBA00023146"/>
    </source>
</evidence>
<comment type="subcellular location">
    <subcellularLocation>
        <location evidence="1 11">Cytoplasm</location>
    </subcellularLocation>
</comment>
<dbReference type="GO" id="GO:0005524">
    <property type="term" value="F:ATP binding"/>
    <property type="evidence" value="ECO:0007669"/>
    <property type="project" value="UniProtKB-UniRule"/>
</dbReference>
<dbReference type="SUPFAM" id="SSF55174">
    <property type="entry name" value="Alpha-L RNA-binding motif"/>
    <property type="match status" value="1"/>
</dbReference>
<evidence type="ECO:0000256" key="4">
    <source>
        <dbReference type="ARBA" id="ARBA00022741"/>
    </source>
</evidence>
<keyword evidence="3 11" id="KW-0436">Ligase</keyword>
<keyword evidence="4 11" id="KW-0547">Nucleotide-binding</keyword>
<evidence type="ECO:0000256" key="1">
    <source>
        <dbReference type="ARBA" id="ARBA00004496"/>
    </source>
</evidence>
<dbReference type="PANTHER" id="PTHR11766">
    <property type="entry name" value="TYROSYL-TRNA SYNTHETASE"/>
    <property type="match status" value="1"/>
</dbReference>
<dbReference type="FunFam" id="3.40.50.620:FF:000008">
    <property type="entry name" value="Tyrosine--tRNA ligase"/>
    <property type="match status" value="1"/>
</dbReference>
<comment type="similarity">
    <text evidence="10 11">Belongs to the class-I aminoacyl-tRNA synthetase family. TyrS type 1 subfamily.</text>
</comment>
<dbReference type="GO" id="GO:0005829">
    <property type="term" value="C:cytosol"/>
    <property type="evidence" value="ECO:0007669"/>
    <property type="project" value="TreeGrafter"/>
</dbReference>
<dbReference type="InterPro" id="IPR014729">
    <property type="entry name" value="Rossmann-like_a/b/a_fold"/>
</dbReference>
<dbReference type="EMBL" id="ANLA01000009">
    <property type="protein sequence ID" value="EMQ95306.1"/>
    <property type="molecule type" value="Genomic_DNA"/>
</dbReference>